<keyword evidence="7" id="KW-1185">Reference proteome</keyword>
<dbReference type="InterPro" id="IPR036138">
    <property type="entry name" value="PBP_dimer_sf"/>
</dbReference>
<proteinExistence type="predicted"/>
<dbReference type="InterPro" id="IPR032710">
    <property type="entry name" value="NTF2-like_dom_sf"/>
</dbReference>
<feature type="domain" description="NTF2-like N-terminal transpeptidase" evidence="5">
    <location>
        <begin position="1"/>
        <end position="105"/>
    </location>
</feature>
<evidence type="ECO:0000313" key="7">
    <source>
        <dbReference type="Proteomes" id="UP001281447"/>
    </source>
</evidence>
<dbReference type="InterPro" id="IPR007887">
    <property type="entry name" value="MecA_N"/>
</dbReference>
<protein>
    <recommendedName>
        <fullName evidence="2">serine-type D-Ala-D-Ala carboxypeptidase</fullName>
        <ecNumber evidence="2">3.4.16.4</ecNumber>
    </recommendedName>
</protein>
<evidence type="ECO:0000256" key="1">
    <source>
        <dbReference type="ARBA" id="ARBA00004752"/>
    </source>
</evidence>
<dbReference type="Gene3D" id="3.30.1390.30">
    <property type="entry name" value="Penicillin-binding protein 2a, domain 3"/>
    <property type="match status" value="1"/>
</dbReference>
<comment type="pathway">
    <text evidence="1">Cell wall biogenesis; peptidoglycan biosynthesis.</text>
</comment>
<dbReference type="SUPFAM" id="SSF54427">
    <property type="entry name" value="NTF2-like"/>
    <property type="match status" value="1"/>
</dbReference>
<feature type="domain" description="Penicillin-binding protein dimerisation" evidence="4">
    <location>
        <begin position="114"/>
        <end position="234"/>
    </location>
</feature>
<evidence type="ECO:0000256" key="2">
    <source>
        <dbReference type="ARBA" id="ARBA00012448"/>
    </source>
</evidence>
<dbReference type="Gene3D" id="3.90.1310.10">
    <property type="entry name" value="Penicillin-binding protein 2a (Domain 2)"/>
    <property type="match status" value="1"/>
</dbReference>
<evidence type="ECO:0000259" key="5">
    <source>
        <dbReference type="Pfam" id="PF05223"/>
    </source>
</evidence>
<dbReference type="EMBL" id="JAWDIP010000003">
    <property type="protein sequence ID" value="MDY0393250.1"/>
    <property type="molecule type" value="Genomic_DNA"/>
</dbReference>
<dbReference type="Pfam" id="PF05223">
    <property type="entry name" value="MecA_N"/>
    <property type="match status" value="1"/>
</dbReference>
<dbReference type="InterPro" id="IPR005311">
    <property type="entry name" value="PBP_dimer"/>
</dbReference>
<evidence type="ECO:0000313" key="6">
    <source>
        <dbReference type="EMBL" id="MDY0393250.1"/>
    </source>
</evidence>
<evidence type="ECO:0000259" key="4">
    <source>
        <dbReference type="Pfam" id="PF03717"/>
    </source>
</evidence>
<evidence type="ECO:0000256" key="3">
    <source>
        <dbReference type="ARBA" id="ARBA00034000"/>
    </source>
</evidence>
<gene>
    <name evidence="6" type="ORF">RWE15_00930</name>
</gene>
<dbReference type="SUPFAM" id="SSF56519">
    <property type="entry name" value="Penicillin binding protein dimerisation domain"/>
    <property type="match status" value="1"/>
</dbReference>
<dbReference type="Pfam" id="PF03717">
    <property type="entry name" value="PBP_dimer"/>
    <property type="match status" value="1"/>
</dbReference>
<dbReference type="PANTHER" id="PTHR30627:SF25">
    <property type="entry name" value="PENICILLIN-BINDING PROTEIN 3"/>
    <property type="match status" value="1"/>
</dbReference>
<dbReference type="EC" id="3.4.16.4" evidence="2"/>
<dbReference type="Gene3D" id="3.10.450.100">
    <property type="entry name" value="NTF2-like, domain 1"/>
    <property type="match status" value="1"/>
</dbReference>
<comment type="catalytic activity">
    <reaction evidence="3">
        <text>Preferential cleavage: (Ac)2-L-Lys-D-Ala-|-D-Ala. Also transpeptidation of peptidyl-alanyl moieties that are N-acyl substituents of D-alanine.</text>
        <dbReference type="EC" id="3.4.16.4"/>
    </reaction>
</comment>
<comment type="caution">
    <text evidence="6">The sequence shown here is derived from an EMBL/GenBank/DDBJ whole genome shotgun (WGS) entry which is preliminary data.</text>
</comment>
<organism evidence="6 7">
    <name type="scientific">Tigheibacillus halophilus</name>
    <dbReference type="NCBI Taxonomy" id="361280"/>
    <lineage>
        <taxon>Bacteria</taxon>
        <taxon>Bacillati</taxon>
        <taxon>Bacillota</taxon>
        <taxon>Bacilli</taxon>
        <taxon>Bacillales</taxon>
        <taxon>Bacillaceae</taxon>
        <taxon>Tigheibacillus</taxon>
    </lineage>
</organism>
<accession>A0ABU5C2A7</accession>
<sequence>MYDYLLADTKKKFPPEKFIDRYAKVYKDLNIHDLKISFKKLQKDDLNRAMDKGTATIPFTVKMDSVAGPISFDYKAKLERKEDKEENENWYISWDPGFIFPEIKDGGDIHIDTEEPQRGEIVDRNKMPLAMNDTVWQIGVVPNKLQSDAAKSQIGKLLHMSTEEIDSKLNASWVKPDLFVPLKKLQKSDSAVDQLWAIEGVAGQEVSGRVYPLGKAAAHLTGYIGTVTAEDLKKA</sequence>
<dbReference type="PANTHER" id="PTHR30627">
    <property type="entry name" value="PEPTIDOGLYCAN D,D-TRANSPEPTIDASE"/>
    <property type="match status" value="1"/>
</dbReference>
<reference evidence="6 7" key="1">
    <citation type="submission" date="2023-10" db="EMBL/GenBank/DDBJ databases">
        <title>Virgibacillus halophilus 5B73C genome.</title>
        <authorList>
            <person name="Miliotis G."/>
            <person name="Sengupta P."/>
            <person name="Hameed A."/>
            <person name="Chuvochina M."/>
            <person name="Mcdonagh F."/>
            <person name="Simpson A.C."/>
            <person name="Singh N.K."/>
            <person name="Rekha P.D."/>
            <person name="Raman K."/>
            <person name="Hugenholtz P."/>
            <person name="Venkateswaran K."/>
        </authorList>
    </citation>
    <scope>NUCLEOTIDE SEQUENCE [LARGE SCALE GENOMIC DNA]</scope>
    <source>
        <strain evidence="6 7">5B73C</strain>
    </source>
</reference>
<name>A0ABU5C2A7_9BACI</name>
<dbReference type="InterPro" id="IPR050515">
    <property type="entry name" value="Beta-lactam/transpept"/>
</dbReference>
<dbReference type="Proteomes" id="UP001281447">
    <property type="component" value="Unassembled WGS sequence"/>
</dbReference>